<sequence length="153" mass="17169">LGSYLGQELVSSSESSSDNNCSNFSQMNPIRMEALTLPRSIGASQQRYENHFFNPDYCATVGRIRPLYDTPMMDDSTPRDCISTIRQHFLPKYLGEEDMCHTLINALDVECHEPGDRHALFLCGSHSFCSVFRSSQKLIALIAEAEDLDVNEG</sequence>
<proteinExistence type="predicted"/>
<name>W2SG21_NECAM</name>
<dbReference type="AlphaFoldDB" id="W2SG21"/>
<feature type="region of interest" description="Disordered" evidence="1">
    <location>
        <begin position="1"/>
        <end position="23"/>
    </location>
</feature>
<protein>
    <submittedName>
        <fullName evidence="2">Uncharacterized protein</fullName>
    </submittedName>
</protein>
<evidence type="ECO:0000256" key="1">
    <source>
        <dbReference type="SAM" id="MobiDB-lite"/>
    </source>
</evidence>
<dbReference type="Proteomes" id="UP000053676">
    <property type="component" value="Unassembled WGS sequence"/>
</dbReference>
<organism evidence="2 3">
    <name type="scientific">Necator americanus</name>
    <name type="common">Human hookworm</name>
    <dbReference type="NCBI Taxonomy" id="51031"/>
    <lineage>
        <taxon>Eukaryota</taxon>
        <taxon>Metazoa</taxon>
        <taxon>Ecdysozoa</taxon>
        <taxon>Nematoda</taxon>
        <taxon>Chromadorea</taxon>
        <taxon>Rhabditida</taxon>
        <taxon>Rhabditina</taxon>
        <taxon>Rhabditomorpha</taxon>
        <taxon>Strongyloidea</taxon>
        <taxon>Ancylostomatidae</taxon>
        <taxon>Bunostominae</taxon>
        <taxon>Necator</taxon>
    </lineage>
</organism>
<keyword evidence="3" id="KW-1185">Reference proteome</keyword>
<accession>W2SG21</accession>
<evidence type="ECO:0000313" key="2">
    <source>
        <dbReference type="EMBL" id="ETN68545.1"/>
    </source>
</evidence>
<evidence type="ECO:0000313" key="3">
    <source>
        <dbReference type="Proteomes" id="UP000053676"/>
    </source>
</evidence>
<reference evidence="3" key="1">
    <citation type="journal article" date="2014" name="Nat. Genet.">
        <title>Genome of the human hookworm Necator americanus.</title>
        <authorList>
            <person name="Tang Y.T."/>
            <person name="Gao X."/>
            <person name="Rosa B.A."/>
            <person name="Abubucker S."/>
            <person name="Hallsworth-Pepin K."/>
            <person name="Martin J."/>
            <person name="Tyagi R."/>
            <person name="Heizer E."/>
            <person name="Zhang X."/>
            <person name="Bhonagiri-Palsikar V."/>
            <person name="Minx P."/>
            <person name="Warren W.C."/>
            <person name="Wang Q."/>
            <person name="Zhan B."/>
            <person name="Hotez P.J."/>
            <person name="Sternberg P.W."/>
            <person name="Dougall A."/>
            <person name="Gaze S.T."/>
            <person name="Mulvenna J."/>
            <person name="Sotillo J."/>
            <person name="Ranganathan S."/>
            <person name="Rabelo E.M."/>
            <person name="Wilson R.K."/>
            <person name="Felgner P.L."/>
            <person name="Bethony J."/>
            <person name="Hawdon J.M."/>
            <person name="Gasser R.B."/>
            <person name="Loukas A."/>
            <person name="Mitreva M."/>
        </authorList>
    </citation>
    <scope>NUCLEOTIDE SEQUENCE [LARGE SCALE GENOMIC DNA]</scope>
</reference>
<feature type="non-terminal residue" evidence="2">
    <location>
        <position position="1"/>
    </location>
</feature>
<dbReference type="OrthoDB" id="5870388at2759"/>
<dbReference type="EMBL" id="KI669245">
    <property type="protein sequence ID" value="ETN68545.1"/>
    <property type="molecule type" value="Genomic_DNA"/>
</dbReference>
<feature type="compositionally biased region" description="Low complexity" evidence="1">
    <location>
        <begin position="11"/>
        <end position="23"/>
    </location>
</feature>
<dbReference type="KEGG" id="nai:NECAME_15760"/>
<gene>
    <name evidence="2" type="ORF">NECAME_15760</name>
</gene>